<keyword evidence="1" id="KW-0812">Transmembrane</keyword>
<evidence type="ECO:0000259" key="2">
    <source>
        <dbReference type="Pfam" id="PF09834"/>
    </source>
</evidence>
<dbReference type="AlphaFoldDB" id="A0A8J7CKE4"/>
<dbReference type="Pfam" id="PF09834">
    <property type="entry name" value="DUF2061"/>
    <property type="match status" value="1"/>
</dbReference>
<keyword evidence="4" id="KW-1185">Reference proteome</keyword>
<feature type="domain" description="DUF2061" evidence="2">
    <location>
        <begin position="8"/>
        <end position="59"/>
    </location>
</feature>
<evidence type="ECO:0000313" key="3">
    <source>
        <dbReference type="EMBL" id="MBE3638701.1"/>
    </source>
</evidence>
<name>A0A8J7CKE4_9RHOB</name>
<feature type="transmembrane region" description="Helical" evidence="1">
    <location>
        <begin position="12"/>
        <end position="30"/>
    </location>
</feature>
<keyword evidence="1" id="KW-0472">Membrane</keyword>
<protein>
    <submittedName>
        <fullName evidence="3">DUF2061 domain-containing protein</fullName>
    </submittedName>
</protein>
<gene>
    <name evidence="3" type="ORF">ICN82_10840</name>
</gene>
<keyword evidence="1" id="KW-1133">Transmembrane helix</keyword>
<reference evidence="3" key="1">
    <citation type="submission" date="2020-09" db="EMBL/GenBank/DDBJ databases">
        <title>A novel bacterium of genus Mangrovicoccus, isolated from South China Sea.</title>
        <authorList>
            <person name="Huang H."/>
            <person name="Mo K."/>
            <person name="Hu Y."/>
        </authorList>
    </citation>
    <scope>NUCLEOTIDE SEQUENCE</scope>
    <source>
        <strain evidence="3">HB182678</strain>
    </source>
</reference>
<dbReference type="InterPro" id="IPR018638">
    <property type="entry name" value="DUF2061_membrane"/>
</dbReference>
<dbReference type="EMBL" id="JACVXA010000030">
    <property type="protein sequence ID" value="MBE3638701.1"/>
    <property type="molecule type" value="Genomic_DNA"/>
</dbReference>
<dbReference type="RefSeq" id="WP_193182584.1">
    <property type="nucleotide sequence ID" value="NZ_JACVXA010000030.1"/>
</dbReference>
<sequence length="67" mass="7020">MDTPLRTLVKSLTWQALGLMLMTLIGAGVTGSVAEGGGIALAGAGTGLVAYALHERLWARIRWGRRG</sequence>
<comment type="caution">
    <text evidence="3">The sequence shown here is derived from an EMBL/GenBank/DDBJ whole genome shotgun (WGS) entry which is preliminary data.</text>
</comment>
<feature type="transmembrane region" description="Helical" evidence="1">
    <location>
        <begin position="36"/>
        <end position="53"/>
    </location>
</feature>
<dbReference type="Proteomes" id="UP000609121">
    <property type="component" value="Unassembled WGS sequence"/>
</dbReference>
<accession>A0A8J7CKE4</accession>
<evidence type="ECO:0000256" key="1">
    <source>
        <dbReference type="SAM" id="Phobius"/>
    </source>
</evidence>
<organism evidence="3 4">
    <name type="scientific">Mangrovicoccus algicola</name>
    <dbReference type="NCBI Taxonomy" id="2771008"/>
    <lineage>
        <taxon>Bacteria</taxon>
        <taxon>Pseudomonadati</taxon>
        <taxon>Pseudomonadota</taxon>
        <taxon>Alphaproteobacteria</taxon>
        <taxon>Rhodobacterales</taxon>
        <taxon>Paracoccaceae</taxon>
        <taxon>Mangrovicoccus</taxon>
    </lineage>
</organism>
<evidence type="ECO:0000313" key="4">
    <source>
        <dbReference type="Proteomes" id="UP000609121"/>
    </source>
</evidence>
<proteinExistence type="predicted"/>